<feature type="compositionally biased region" description="Low complexity" evidence="1">
    <location>
        <begin position="180"/>
        <end position="191"/>
    </location>
</feature>
<dbReference type="EMBL" id="BAAAZH010000008">
    <property type="protein sequence ID" value="GAA4113308.1"/>
    <property type="molecule type" value="Genomic_DNA"/>
</dbReference>
<reference evidence="5" key="1">
    <citation type="journal article" date="2019" name="Int. J. Syst. Evol. Microbiol.">
        <title>The Global Catalogue of Microorganisms (GCM) 10K type strain sequencing project: providing services to taxonomists for standard genome sequencing and annotation.</title>
        <authorList>
            <consortium name="The Broad Institute Genomics Platform"/>
            <consortium name="The Broad Institute Genome Sequencing Center for Infectious Disease"/>
            <person name="Wu L."/>
            <person name="Ma J."/>
        </authorList>
    </citation>
    <scope>NUCLEOTIDE SEQUENCE [LARGE SCALE GENOMIC DNA]</scope>
    <source>
        <strain evidence="5">JCM 16703</strain>
    </source>
</reference>
<organism evidence="4 5">
    <name type="scientific">Nocardioides fonticola</name>
    <dbReference type="NCBI Taxonomy" id="450363"/>
    <lineage>
        <taxon>Bacteria</taxon>
        <taxon>Bacillati</taxon>
        <taxon>Actinomycetota</taxon>
        <taxon>Actinomycetes</taxon>
        <taxon>Propionibacteriales</taxon>
        <taxon>Nocardioidaceae</taxon>
        <taxon>Nocardioides</taxon>
    </lineage>
</organism>
<evidence type="ECO:0000313" key="4">
    <source>
        <dbReference type="EMBL" id="GAA4113308.1"/>
    </source>
</evidence>
<feature type="domain" description="LysM" evidence="3">
    <location>
        <begin position="219"/>
        <end position="276"/>
    </location>
</feature>
<feature type="transmembrane region" description="Helical" evidence="2">
    <location>
        <begin position="39"/>
        <end position="69"/>
    </location>
</feature>
<dbReference type="CDD" id="cd00118">
    <property type="entry name" value="LysM"/>
    <property type="match status" value="1"/>
</dbReference>
<dbReference type="PROSITE" id="PS51782">
    <property type="entry name" value="LYSM"/>
    <property type="match status" value="1"/>
</dbReference>
<dbReference type="InterPro" id="IPR018392">
    <property type="entry name" value="LysM"/>
</dbReference>
<keyword evidence="5" id="KW-1185">Reference proteome</keyword>
<name>A0ABP7XE83_9ACTN</name>
<feature type="region of interest" description="Disordered" evidence="1">
    <location>
        <begin position="265"/>
        <end position="285"/>
    </location>
</feature>
<proteinExistence type="predicted"/>
<feature type="compositionally biased region" description="Low complexity" evidence="1">
    <location>
        <begin position="265"/>
        <end position="278"/>
    </location>
</feature>
<dbReference type="InterPro" id="IPR036779">
    <property type="entry name" value="LysM_dom_sf"/>
</dbReference>
<keyword evidence="2" id="KW-0472">Membrane</keyword>
<evidence type="ECO:0000256" key="1">
    <source>
        <dbReference type="SAM" id="MobiDB-lite"/>
    </source>
</evidence>
<keyword evidence="2" id="KW-0812">Transmembrane</keyword>
<evidence type="ECO:0000256" key="2">
    <source>
        <dbReference type="SAM" id="Phobius"/>
    </source>
</evidence>
<keyword evidence="2" id="KW-1133">Transmembrane helix</keyword>
<feature type="transmembrane region" description="Helical" evidence="2">
    <location>
        <begin position="90"/>
        <end position="112"/>
    </location>
</feature>
<feature type="region of interest" description="Disordered" evidence="1">
    <location>
        <begin position="113"/>
        <end position="226"/>
    </location>
</feature>
<protein>
    <recommendedName>
        <fullName evidence="3">LysM domain-containing protein</fullName>
    </recommendedName>
</protein>
<sequence length="285" mass="28155">MRILRCCTVLIAATGAALLAARALVTSLPRDPGTADPVSAAIVLLATLALLACLVWLWLCVTAVAIDALRRRPVGGRWSRRAPAGLRRAVLALCGVAVGTGLGLGLAVPAGAASGGPAAGDPGDPGRPGLPVSAQATPAAAVDLDGLPLPVLPRTPSSHGVPRPSAGPPSGPSAGPPSTPSRTPAAISPTSPASPHPAPTTAPTTGPSTAPAEVRPEGGRHRVRPGESLWSIAADLLGPSADDAAIAAAWPALYRANAAHIGADPDLLLPGTDLTLPASLGRTPR</sequence>
<accession>A0ABP7XE83</accession>
<evidence type="ECO:0000259" key="3">
    <source>
        <dbReference type="PROSITE" id="PS51782"/>
    </source>
</evidence>
<feature type="compositionally biased region" description="Low complexity" evidence="1">
    <location>
        <begin position="201"/>
        <end position="212"/>
    </location>
</feature>
<dbReference type="Gene3D" id="3.10.350.10">
    <property type="entry name" value="LysM domain"/>
    <property type="match status" value="1"/>
</dbReference>
<dbReference type="RefSeq" id="WP_344732190.1">
    <property type="nucleotide sequence ID" value="NZ_BAAAZH010000008.1"/>
</dbReference>
<feature type="compositionally biased region" description="Low complexity" evidence="1">
    <location>
        <begin position="119"/>
        <end position="132"/>
    </location>
</feature>
<feature type="compositionally biased region" description="Pro residues" evidence="1">
    <location>
        <begin position="165"/>
        <end position="179"/>
    </location>
</feature>
<comment type="caution">
    <text evidence="4">The sequence shown here is derived from an EMBL/GenBank/DDBJ whole genome shotgun (WGS) entry which is preliminary data.</text>
</comment>
<evidence type="ECO:0000313" key="5">
    <source>
        <dbReference type="Proteomes" id="UP001501495"/>
    </source>
</evidence>
<gene>
    <name evidence="4" type="ORF">GCM10022215_10430</name>
</gene>
<dbReference type="Proteomes" id="UP001501495">
    <property type="component" value="Unassembled WGS sequence"/>
</dbReference>